<feature type="domain" description="Tyr recombinase" evidence="5">
    <location>
        <begin position="134"/>
        <end position="315"/>
    </location>
</feature>
<dbReference type="Gene3D" id="1.10.150.130">
    <property type="match status" value="1"/>
</dbReference>
<dbReference type="RefSeq" id="WP_052218293.1">
    <property type="nucleotide sequence ID" value="NZ_LGTE01000014.1"/>
</dbReference>
<evidence type="ECO:0000313" key="7">
    <source>
        <dbReference type="EMBL" id="KNZ69319.1"/>
    </source>
</evidence>
<dbReference type="PROSITE" id="PS51900">
    <property type="entry name" value="CB"/>
    <property type="match status" value="1"/>
</dbReference>
<dbReference type="Pfam" id="PF13102">
    <property type="entry name" value="Phage_int_SAM_5"/>
    <property type="match status" value="1"/>
</dbReference>
<evidence type="ECO:0000259" key="6">
    <source>
        <dbReference type="PROSITE" id="PS51900"/>
    </source>
</evidence>
<evidence type="ECO:0000256" key="4">
    <source>
        <dbReference type="PROSITE-ProRule" id="PRU01248"/>
    </source>
</evidence>
<accession>A0A0L6W2L2</accession>
<dbReference type="PATRIC" id="fig|281456.6.peg.2226"/>
<evidence type="ECO:0000256" key="2">
    <source>
        <dbReference type="ARBA" id="ARBA00023125"/>
    </source>
</evidence>
<evidence type="ECO:0000256" key="3">
    <source>
        <dbReference type="ARBA" id="ARBA00023172"/>
    </source>
</evidence>
<comment type="caution">
    <text evidence="7">The sequence shown here is derived from an EMBL/GenBank/DDBJ whole genome shotgun (WGS) entry which is preliminary data.</text>
</comment>
<dbReference type="Proteomes" id="UP000037175">
    <property type="component" value="Unassembled WGS sequence"/>
</dbReference>
<dbReference type="InterPro" id="IPR025269">
    <property type="entry name" value="SAM-like_dom"/>
</dbReference>
<dbReference type="Pfam" id="PF00589">
    <property type="entry name" value="Phage_integrase"/>
    <property type="match status" value="1"/>
</dbReference>
<keyword evidence="8" id="KW-1185">Reference proteome</keyword>
<keyword evidence="2 4" id="KW-0238">DNA-binding</keyword>
<protein>
    <submittedName>
        <fullName evidence="7">Tyrosine recombinase XerC</fullName>
    </submittedName>
</protein>
<keyword evidence="3" id="KW-0233">DNA recombination</keyword>
<dbReference type="PROSITE" id="PS51898">
    <property type="entry name" value="TYR_RECOMBINASE"/>
    <property type="match status" value="1"/>
</dbReference>
<dbReference type="GO" id="GO:0006310">
    <property type="term" value="P:DNA recombination"/>
    <property type="evidence" value="ECO:0007669"/>
    <property type="project" value="UniProtKB-KW"/>
</dbReference>
<dbReference type="InterPro" id="IPR002104">
    <property type="entry name" value="Integrase_catalytic"/>
</dbReference>
<dbReference type="PANTHER" id="PTHR30349:SF41">
    <property type="entry name" value="INTEGRASE_RECOMBINASE PROTEIN MJ0367-RELATED"/>
    <property type="match status" value="1"/>
</dbReference>
<dbReference type="AlphaFoldDB" id="A0A0L6W2L2"/>
<dbReference type="EMBL" id="LGTE01000014">
    <property type="protein sequence ID" value="KNZ69319.1"/>
    <property type="molecule type" value="Genomic_DNA"/>
</dbReference>
<dbReference type="Gene3D" id="1.10.443.10">
    <property type="entry name" value="Intergrase catalytic core"/>
    <property type="match status" value="1"/>
</dbReference>
<proteinExistence type="inferred from homology"/>
<name>A0A0L6W2L2_9FIRM</name>
<dbReference type="GO" id="GO:0003677">
    <property type="term" value="F:DNA binding"/>
    <property type="evidence" value="ECO:0007669"/>
    <property type="project" value="UniProtKB-UniRule"/>
</dbReference>
<dbReference type="PANTHER" id="PTHR30349">
    <property type="entry name" value="PHAGE INTEGRASE-RELATED"/>
    <property type="match status" value="1"/>
</dbReference>
<dbReference type="InterPro" id="IPR011010">
    <property type="entry name" value="DNA_brk_join_enz"/>
</dbReference>
<dbReference type="InterPro" id="IPR050090">
    <property type="entry name" value="Tyrosine_recombinase_XerCD"/>
</dbReference>
<organism evidence="7 8">
    <name type="scientific">Thermincola ferriacetica</name>
    <dbReference type="NCBI Taxonomy" id="281456"/>
    <lineage>
        <taxon>Bacteria</taxon>
        <taxon>Bacillati</taxon>
        <taxon>Bacillota</taxon>
        <taxon>Clostridia</taxon>
        <taxon>Eubacteriales</taxon>
        <taxon>Thermincolaceae</taxon>
        <taxon>Thermincola</taxon>
    </lineage>
</organism>
<evidence type="ECO:0000259" key="5">
    <source>
        <dbReference type="PROSITE" id="PS51898"/>
    </source>
</evidence>
<gene>
    <name evidence="7" type="ORF">Tfer_2116</name>
</gene>
<comment type="similarity">
    <text evidence="1">Belongs to the 'phage' integrase family.</text>
</comment>
<dbReference type="SUPFAM" id="SSF56349">
    <property type="entry name" value="DNA breaking-rejoining enzymes"/>
    <property type="match status" value="1"/>
</dbReference>
<evidence type="ECO:0000256" key="1">
    <source>
        <dbReference type="ARBA" id="ARBA00008857"/>
    </source>
</evidence>
<dbReference type="InterPro" id="IPR044068">
    <property type="entry name" value="CB"/>
</dbReference>
<evidence type="ECO:0000313" key="8">
    <source>
        <dbReference type="Proteomes" id="UP000037175"/>
    </source>
</evidence>
<dbReference type="InterPro" id="IPR010998">
    <property type="entry name" value="Integrase_recombinase_N"/>
</dbReference>
<reference evidence="8" key="1">
    <citation type="submission" date="2015-07" db="EMBL/GenBank/DDBJ databases">
        <title>Complete Genome of Thermincola ferriacetica strain Z-0001T.</title>
        <authorList>
            <person name="Lusk B."/>
            <person name="Badalamenti J.P."/>
            <person name="Parameswaran P."/>
            <person name="Bond D.R."/>
            <person name="Torres C.I."/>
        </authorList>
    </citation>
    <scope>NUCLEOTIDE SEQUENCE [LARGE SCALE GENOMIC DNA]</scope>
    <source>
        <strain evidence="8">Z-0001</strain>
    </source>
</reference>
<dbReference type="GO" id="GO:0015074">
    <property type="term" value="P:DNA integration"/>
    <property type="evidence" value="ECO:0007669"/>
    <property type="project" value="InterPro"/>
</dbReference>
<sequence>MLRKSFRGKNWENITPATEETKPAGIDLDRAIEIFSGEYAEQGWAERSLKYHQENLSVLKKYLVYVRGIEDIGLVTHQVLKDFKGYLVNRGLKKNTVNGRIRTLRVFFGKLADLGYIPTNPAAGLEEIKKRETPVIVPFTDEQVRQLLAQPDQSTFVGLRDWVIMQVLLDTGVRVDELCSLRLGDIDFRHNTITVVRGKGSKTRNVLFGSATRKALLKYISRTGLNDPEGYLFLNQDGGQLKKRTVQDNISNYAQKAGIKGVRCSPHTFRHTFAKMFLMNGGDPYVLRDLMGHSTMNTVIIYLRLFRPDLEQKYRGKSPVDNLFKR</sequence>
<feature type="domain" description="Core-binding (CB)" evidence="6">
    <location>
        <begin position="26"/>
        <end position="112"/>
    </location>
</feature>
<dbReference type="InterPro" id="IPR013762">
    <property type="entry name" value="Integrase-like_cat_sf"/>
</dbReference>